<comment type="caution">
    <text evidence="9">The sequence shown here is derived from an EMBL/GenBank/DDBJ whole genome shotgun (WGS) entry which is preliminary data.</text>
</comment>
<dbReference type="Gene3D" id="3.30.70.270">
    <property type="match status" value="1"/>
</dbReference>
<feature type="region of interest" description="Disordered" evidence="7">
    <location>
        <begin position="263"/>
        <end position="286"/>
    </location>
</feature>
<dbReference type="PANTHER" id="PTHR45873:SF1">
    <property type="entry name" value="DNA POLYMERASE ETA"/>
    <property type="match status" value="1"/>
</dbReference>
<dbReference type="Gene3D" id="1.10.150.20">
    <property type="entry name" value="5' to 3' exonuclease, C-terminal subdomain"/>
    <property type="match status" value="1"/>
</dbReference>
<evidence type="ECO:0000313" key="10">
    <source>
        <dbReference type="Proteomes" id="UP001530377"/>
    </source>
</evidence>
<protein>
    <recommendedName>
        <fullName evidence="8">UmuC domain-containing protein</fullName>
    </recommendedName>
</protein>
<dbReference type="EMBL" id="JALLPB020000139">
    <property type="protein sequence ID" value="KAL3816628.1"/>
    <property type="molecule type" value="Genomic_DNA"/>
</dbReference>
<accession>A0ABD3RWR0</accession>
<feature type="domain" description="UmuC" evidence="8">
    <location>
        <begin position="47"/>
        <end position="398"/>
    </location>
</feature>
<proteinExistence type="predicted"/>
<feature type="region of interest" description="Disordered" evidence="7">
    <location>
        <begin position="1"/>
        <end position="40"/>
    </location>
</feature>
<keyword evidence="6" id="KW-0539">Nucleus</keyword>
<evidence type="ECO:0000313" key="9">
    <source>
        <dbReference type="EMBL" id="KAL3816628.1"/>
    </source>
</evidence>
<dbReference type="GO" id="GO:0071897">
    <property type="term" value="P:DNA biosynthetic process"/>
    <property type="evidence" value="ECO:0007669"/>
    <property type="project" value="UniProtKB-ARBA"/>
</dbReference>
<evidence type="ECO:0000256" key="3">
    <source>
        <dbReference type="ARBA" id="ARBA00022723"/>
    </source>
</evidence>
<dbReference type="PROSITE" id="PS50173">
    <property type="entry name" value="UMUC"/>
    <property type="match status" value="1"/>
</dbReference>
<evidence type="ECO:0000256" key="6">
    <source>
        <dbReference type="ARBA" id="ARBA00023242"/>
    </source>
</evidence>
<dbReference type="Gene3D" id="3.30.1490.100">
    <property type="entry name" value="DNA polymerase, Y-family, little finger domain"/>
    <property type="match status" value="1"/>
</dbReference>
<dbReference type="InterPro" id="IPR052230">
    <property type="entry name" value="DNA_polymerase_eta"/>
</dbReference>
<feature type="compositionally biased region" description="Basic residues" evidence="7">
    <location>
        <begin position="784"/>
        <end position="793"/>
    </location>
</feature>
<reference evidence="9 10" key="1">
    <citation type="submission" date="2024-10" db="EMBL/GenBank/DDBJ databases">
        <title>Updated reference genomes for cyclostephanoid diatoms.</title>
        <authorList>
            <person name="Roberts W.R."/>
            <person name="Alverson A.J."/>
        </authorList>
    </citation>
    <scope>NUCLEOTIDE SEQUENCE [LARGE SCALE GENOMIC DNA]</scope>
    <source>
        <strain evidence="9 10">AJA228-03</strain>
    </source>
</reference>
<feature type="region of interest" description="Disordered" evidence="7">
    <location>
        <begin position="623"/>
        <end position="681"/>
    </location>
</feature>
<evidence type="ECO:0000256" key="5">
    <source>
        <dbReference type="ARBA" id="ARBA00023204"/>
    </source>
</evidence>
<feature type="region of interest" description="Disordered" evidence="7">
    <location>
        <begin position="784"/>
        <end position="811"/>
    </location>
</feature>
<gene>
    <name evidence="9" type="ORF">ACHAXA_004810</name>
</gene>
<dbReference type="GO" id="GO:0016740">
    <property type="term" value="F:transferase activity"/>
    <property type="evidence" value="ECO:0007669"/>
    <property type="project" value="UniProtKB-KW"/>
</dbReference>
<evidence type="ECO:0000256" key="2">
    <source>
        <dbReference type="ARBA" id="ARBA00022679"/>
    </source>
</evidence>
<keyword evidence="5" id="KW-0234">DNA repair</keyword>
<feature type="compositionally biased region" description="Low complexity" evidence="7">
    <location>
        <begin position="642"/>
        <end position="651"/>
    </location>
</feature>
<evidence type="ECO:0000256" key="4">
    <source>
        <dbReference type="ARBA" id="ARBA00022763"/>
    </source>
</evidence>
<keyword evidence="10" id="KW-1185">Reference proteome</keyword>
<dbReference type="InterPro" id="IPR036775">
    <property type="entry name" value="DNA_pol_Y-fam_lit_finger_sf"/>
</dbReference>
<dbReference type="InterPro" id="IPR043502">
    <property type="entry name" value="DNA/RNA_pol_sf"/>
</dbReference>
<keyword evidence="3" id="KW-0479">Metal-binding</keyword>
<feature type="compositionally biased region" description="Acidic residues" evidence="7">
    <location>
        <begin position="266"/>
        <end position="285"/>
    </location>
</feature>
<dbReference type="Gene3D" id="3.40.1170.60">
    <property type="match status" value="1"/>
</dbReference>
<feature type="region of interest" description="Disordered" evidence="7">
    <location>
        <begin position="119"/>
        <end position="192"/>
    </location>
</feature>
<evidence type="ECO:0000256" key="7">
    <source>
        <dbReference type="SAM" id="MobiDB-lite"/>
    </source>
</evidence>
<comment type="subcellular location">
    <subcellularLocation>
        <location evidence="1">Nucleus</location>
    </subcellularLocation>
</comment>
<dbReference type="Proteomes" id="UP001530377">
    <property type="component" value="Unassembled WGS sequence"/>
</dbReference>
<sequence length="811" mass="89636">MSATSAASSPPPGIVGNRRRREVCLDREEHDDDDGDNPDREHHGRVILLLDMDCFYAQCEVVRLGLDRSIPLALVQWNSALAVNYPARSYGIKRGDSYETIREKSGGTCVSIHLPVTPLLEDDGKTHPSSSSSSRMNRDGGRTSSTSTSSPPPSMEDEPSKDGGGDDGVGMAVVDPSESAYDAEYNRPRDERERMYEMEKNRMRSPSEGKACLDRYRLASSRIFGLIDDTLASNLGRRNYVLERASIDELFVDVTAFCYMSRNTSEGEEEEEENNAAAEEGTDDDNMTKFLSECNDTHVIETTMKWSVVCHESSVNVSYLKNDIVGIALRRGCHVAYTVRRAVLETLGFTLSAGISTNKLVAKLAATYGKPNGQAVIYPSVMPKVMEETQISKARMLGGKLGKKVMCLLPEFETTMGSISRLLSLDRLERAIGVESARWVFDACRGIDSEEVKATLKVLPKSITVSTVCGSGGTMFVCIMLDNKTDLWCFVCKAFKSFSKGSSYPELEKWTTLLARDIMKRVEVDNARNSRLPRSITVGYTMVPGGAWIGRTFRLPFPTDRDFNSRVRKLVDGTRKALSEKGHSGVIRIGFSAIDFVVRSKTGIDSFFSKGVKANAGPVTKRIVDGRSAEQESGGKLGGKESFFSSLKSSSPKTKGMPVSSLNSSDNNEICGVSPSPGKNPTRNCCAEVSLREMNVAEYNENLQDPMSGTSAHSMNLKNNLTDEDIARRLQDSLDEEMNKTENGKHSTSSDLIDKDEALALVLQSTYDREDALLSHLERFPTRKKNINAKRQPKKSEKNNKRGKIDFFLKR</sequence>
<organism evidence="9 10">
    <name type="scientific">Cyclostephanos tholiformis</name>
    <dbReference type="NCBI Taxonomy" id="382380"/>
    <lineage>
        <taxon>Eukaryota</taxon>
        <taxon>Sar</taxon>
        <taxon>Stramenopiles</taxon>
        <taxon>Ochrophyta</taxon>
        <taxon>Bacillariophyta</taxon>
        <taxon>Coscinodiscophyceae</taxon>
        <taxon>Thalassiosirophycidae</taxon>
        <taxon>Stephanodiscales</taxon>
        <taxon>Stephanodiscaceae</taxon>
        <taxon>Cyclostephanos</taxon>
    </lineage>
</organism>
<dbReference type="InterPro" id="IPR043128">
    <property type="entry name" value="Rev_trsase/Diguanyl_cyclase"/>
</dbReference>
<keyword evidence="4" id="KW-0227">DNA damage</keyword>
<keyword evidence="2" id="KW-0808">Transferase</keyword>
<dbReference type="AlphaFoldDB" id="A0ABD3RWR0"/>
<dbReference type="PIRSF" id="PIRSF036603">
    <property type="entry name" value="DPol_eta"/>
    <property type="match status" value="1"/>
</dbReference>
<dbReference type="Pfam" id="PF00817">
    <property type="entry name" value="IMS"/>
    <property type="match status" value="1"/>
</dbReference>
<dbReference type="InterPro" id="IPR001126">
    <property type="entry name" value="UmuC"/>
</dbReference>
<dbReference type="SUPFAM" id="SSF56672">
    <property type="entry name" value="DNA/RNA polymerases"/>
    <property type="match status" value="1"/>
</dbReference>
<dbReference type="GO" id="GO:0046872">
    <property type="term" value="F:metal ion binding"/>
    <property type="evidence" value="ECO:0007669"/>
    <property type="project" value="UniProtKB-KW"/>
</dbReference>
<dbReference type="GO" id="GO:0006301">
    <property type="term" value="P:DNA damage tolerance"/>
    <property type="evidence" value="ECO:0007669"/>
    <property type="project" value="UniProtKB-ARBA"/>
</dbReference>
<dbReference type="GO" id="GO:0005634">
    <property type="term" value="C:nucleus"/>
    <property type="evidence" value="ECO:0007669"/>
    <property type="project" value="UniProtKB-SubCell"/>
</dbReference>
<name>A0ABD3RWR0_9STRA</name>
<dbReference type="PANTHER" id="PTHR45873">
    <property type="entry name" value="DNA POLYMERASE ETA"/>
    <property type="match status" value="1"/>
</dbReference>
<evidence type="ECO:0000256" key="1">
    <source>
        <dbReference type="ARBA" id="ARBA00004123"/>
    </source>
</evidence>
<dbReference type="GO" id="GO:0006281">
    <property type="term" value="P:DNA repair"/>
    <property type="evidence" value="ECO:0007669"/>
    <property type="project" value="UniProtKB-KW"/>
</dbReference>
<feature type="compositionally biased region" description="Basic and acidic residues" evidence="7">
    <location>
        <begin position="794"/>
        <end position="811"/>
    </location>
</feature>
<evidence type="ECO:0000259" key="8">
    <source>
        <dbReference type="PROSITE" id="PS50173"/>
    </source>
</evidence>